<keyword evidence="3" id="KW-1185">Reference proteome</keyword>
<comment type="caution">
    <text evidence="2">The sequence shown here is derived from an EMBL/GenBank/DDBJ whole genome shotgun (WGS) entry which is preliminary data.</text>
</comment>
<sequence length="125" mass="14267">MRRHDSARVVAPRVGCKSPRDRSPQSATVRSDTTKNHGAAFRPDIFQLHPLRCPPRESFSVITALVTSGGRLHAVSRPLNKCILLISFLCAHTEEKKKKKKNLDTQYQADGYARWMNPRHSIRRH</sequence>
<evidence type="ECO:0000313" key="3">
    <source>
        <dbReference type="Proteomes" id="UP000310200"/>
    </source>
</evidence>
<proteinExistence type="predicted"/>
<dbReference type="EMBL" id="QBLH01002316">
    <property type="protein sequence ID" value="TGZ48765.1"/>
    <property type="molecule type" value="Genomic_DNA"/>
</dbReference>
<dbReference type="AlphaFoldDB" id="A0A4S2KH18"/>
<dbReference type="Proteomes" id="UP000310200">
    <property type="component" value="Unassembled WGS sequence"/>
</dbReference>
<name>A0A4S2KH18_9HYME</name>
<organism evidence="2 3">
    <name type="scientific">Temnothorax longispinosus</name>
    <dbReference type="NCBI Taxonomy" id="300112"/>
    <lineage>
        <taxon>Eukaryota</taxon>
        <taxon>Metazoa</taxon>
        <taxon>Ecdysozoa</taxon>
        <taxon>Arthropoda</taxon>
        <taxon>Hexapoda</taxon>
        <taxon>Insecta</taxon>
        <taxon>Pterygota</taxon>
        <taxon>Neoptera</taxon>
        <taxon>Endopterygota</taxon>
        <taxon>Hymenoptera</taxon>
        <taxon>Apocrita</taxon>
        <taxon>Aculeata</taxon>
        <taxon>Formicoidea</taxon>
        <taxon>Formicidae</taxon>
        <taxon>Myrmicinae</taxon>
        <taxon>Temnothorax</taxon>
    </lineage>
</organism>
<protein>
    <submittedName>
        <fullName evidence="2">Uncharacterized protein</fullName>
    </submittedName>
</protein>
<reference evidence="2 3" key="1">
    <citation type="journal article" date="2019" name="Philos. Trans. R. Soc. Lond., B, Biol. Sci.">
        <title>Ant behaviour and brain gene expression of defending hosts depend on the ecological success of the intruding social parasite.</title>
        <authorList>
            <person name="Kaur R."/>
            <person name="Stoldt M."/>
            <person name="Jongepier E."/>
            <person name="Feldmeyer B."/>
            <person name="Menzel F."/>
            <person name="Bornberg-Bauer E."/>
            <person name="Foitzik S."/>
        </authorList>
    </citation>
    <scope>NUCLEOTIDE SEQUENCE [LARGE SCALE GENOMIC DNA]</scope>
    <source>
        <tissue evidence="2">Whole body</tissue>
    </source>
</reference>
<gene>
    <name evidence="2" type="ORF">DBV15_10504</name>
</gene>
<evidence type="ECO:0000256" key="1">
    <source>
        <dbReference type="SAM" id="MobiDB-lite"/>
    </source>
</evidence>
<feature type="region of interest" description="Disordered" evidence="1">
    <location>
        <begin position="1"/>
        <end position="39"/>
    </location>
</feature>
<evidence type="ECO:0000313" key="2">
    <source>
        <dbReference type="EMBL" id="TGZ48765.1"/>
    </source>
</evidence>
<accession>A0A4S2KH18</accession>